<dbReference type="FunFam" id="3.30.70.580:FF:000001">
    <property type="entry name" value="tRNA pseudouridine synthase A"/>
    <property type="match status" value="1"/>
</dbReference>
<dbReference type="CDD" id="cd02570">
    <property type="entry name" value="PseudoU_synth_EcTruA"/>
    <property type="match status" value="1"/>
</dbReference>
<dbReference type="KEGG" id="lcc:B488_13300"/>
<feature type="domain" description="Pseudouridine synthase I TruA alpha/beta" evidence="8">
    <location>
        <begin position="9"/>
        <end position="86"/>
    </location>
</feature>
<keyword evidence="3 4" id="KW-0413">Isomerase</keyword>
<dbReference type="GO" id="GO:0160147">
    <property type="term" value="F:tRNA pseudouridine(38-40) synthase activity"/>
    <property type="evidence" value="ECO:0007669"/>
    <property type="project" value="UniProtKB-EC"/>
</dbReference>
<dbReference type="EMBL" id="CP003789">
    <property type="protein sequence ID" value="AGA65322.1"/>
    <property type="molecule type" value="Genomic_DNA"/>
</dbReference>
<evidence type="ECO:0000313" key="10">
    <source>
        <dbReference type="Proteomes" id="UP000010799"/>
    </source>
</evidence>
<dbReference type="SUPFAM" id="SSF55120">
    <property type="entry name" value="Pseudouridine synthase"/>
    <property type="match status" value="1"/>
</dbReference>
<organism evidence="9 10">
    <name type="scientific">Liberibacter crescens (strain BT-1)</name>
    <dbReference type="NCBI Taxonomy" id="1215343"/>
    <lineage>
        <taxon>Bacteria</taxon>
        <taxon>Pseudomonadati</taxon>
        <taxon>Pseudomonadota</taxon>
        <taxon>Alphaproteobacteria</taxon>
        <taxon>Hyphomicrobiales</taxon>
        <taxon>Rhizobiaceae</taxon>
        <taxon>Liberibacter</taxon>
    </lineage>
</organism>
<comment type="catalytic activity">
    <reaction evidence="4 7">
        <text>uridine(38/39/40) in tRNA = pseudouridine(38/39/40) in tRNA</text>
        <dbReference type="Rhea" id="RHEA:22376"/>
        <dbReference type="Rhea" id="RHEA-COMP:10085"/>
        <dbReference type="Rhea" id="RHEA-COMP:10087"/>
        <dbReference type="ChEBI" id="CHEBI:65314"/>
        <dbReference type="ChEBI" id="CHEBI:65315"/>
        <dbReference type="EC" id="5.4.99.12"/>
    </reaction>
</comment>
<comment type="similarity">
    <text evidence="1 4 7">Belongs to the tRNA pseudouridine synthase TruA family.</text>
</comment>
<dbReference type="NCBIfam" id="TIGR00071">
    <property type="entry name" value="hisT_truA"/>
    <property type="match status" value="1"/>
</dbReference>
<dbReference type="STRING" id="1215343.B488_13300"/>
<evidence type="ECO:0000256" key="7">
    <source>
        <dbReference type="RuleBase" id="RU003792"/>
    </source>
</evidence>
<dbReference type="PANTHER" id="PTHR11142">
    <property type="entry name" value="PSEUDOURIDYLATE SYNTHASE"/>
    <property type="match status" value="1"/>
</dbReference>
<accession>L0EWI3</accession>
<dbReference type="PANTHER" id="PTHR11142:SF0">
    <property type="entry name" value="TRNA PSEUDOURIDINE SYNTHASE-LIKE 1"/>
    <property type="match status" value="1"/>
</dbReference>
<evidence type="ECO:0000256" key="2">
    <source>
        <dbReference type="ARBA" id="ARBA00022694"/>
    </source>
</evidence>
<dbReference type="PATRIC" id="fig|1215343.11.peg.1373"/>
<name>L0EWI3_LIBCB</name>
<comment type="caution">
    <text evidence="4">Lacks conserved residue(s) required for the propagation of feature annotation.</text>
</comment>
<feature type="active site" description="Nucleophile" evidence="4 5">
    <location>
        <position position="52"/>
    </location>
</feature>
<dbReference type="PIRSF" id="PIRSF001430">
    <property type="entry name" value="tRNA_psdUrid_synth"/>
    <property type="match status" value="1"/>
</dbReference>
<dbReference type="AlphaFoldDB" id="L0EWI3"/>
<keyword evidence="10" id="KW-1185">Reference proteome</keyword>
<dbReference type="GO" id="GO:0003723">
    <property type="term" value="F:RNA binding"/>
    <property type="evidence" value="ECO:0007669"/>
    <property type="project" value="InterPro"/>
</dbReference>
<dbReference type="GO" id="GO:0016829">
    <property type="term" value="F:lyase activity"/>
    <property type="evidence" value="ECO:0007669"/>
    <property type="project" value="UniProtKB-KW"/>
</dbReference>
<dbReference type="Pfam" id="PF01416">
    <property type="entry name" value="PseudoU_synth_1"/>
    <property type="match status" value="2"/>
</dbReference>
<keyword evidence="9" id="KW-0456">Lyase</keyword>
<dbReference type="InterPro" id="IPR020103">
    <property type="entry name" value="PsdUridine_synth_cat_dom_sf"/>
</dbReference>
<evidence type="ECO:0000313" key="9">
    <source>
        <dbReference type="EMBL" id="AGA65322.1"/>
    </source>
</evidence>
<proteinExistence type="inferred from homology"/>
<dbReference type="Gene3D" id="3.30.70.660">
    <property type="entry name" value="Pseudouridine synthase I, catalytic domain, C-terminal subdomain"/>
    <property type="match status" value="1"/>
</dbReference>
<dbReference type="EC" id="5.4.99.12" evidence="4"/>
<comment type="subunit">
    <text evidence="4">Homodimer.</text>
</comment>
<dbReference type="InterPro" id="IPR020095">
    <property type="entry name" value="PsdUridine_synth_TruA_C"/>
</dbReference>
<gene>
    <name evidence="4" type="primary">truA</name>
    <name evidence="9" type="ordered locus">B488_13300</name>
</gene>
<feature type="binding site" evidence="4 6">
    <location>
        <position position="113"/>
    </location>
    <ligand>
        <name>substrate</name>
    </ligand>
</feature>
<reference evidence="9 10" key="1">
    <citation type="journal article" date="2012" name="Stand. Genomic Sci.">
        <title>Complete genome sequence of Liberibacter crescens BT-1.</title>
        <authorList>
            <person name="Leonard M.T."/>
            <person name="Fagen J.R."/>
            <person name="Davis-Richardson A.G."/>
            <person name="Davis M.J."/>
            <person name="Triplett E.W."/>
        </authorList>
    </citation>
    <scope>NUCLEOTIDE SEQUENCE [LARGE SCALE GENOMIC DNA]</scope>
    <source>
        <strain evidence="9 10">BT-1</strain>
    </source>
</reference>
<evidence type="ECO:0000256" key="6">
    <source>
        <dbReference type="PIRSR" id="PIRSR001430-2"/>
    </source>
</evidence>
<dbReference type="HAMAP" id="MF_00171">
    <property type="entry name" value="TruA"/>
    <property type="match status" value="1"/>
</dbReference>
<dbReference type="InterPro" id="IPR020097">
    <property type="entry name" value="PsdUridine_synth_TruA_a/b_dom"/>
</dbReference>
<dbReference type="eggNOG" id="COG0101">
    <property type="taxonomic scope" value="Bacteria"/>
</dbReference>
<comment type="function">
    <text evidence="4">Formation of pseudouridine at positions 38, 39 and 40 in the anticodon stem and loop of transfer RNAs.</text>
</comment>
<dbReference type="InterPro" id="IPR020094">
    <property type="entry name" value="TruA/RsuA/RluB/E/F_N"/>
</dbReference>
<dbReference type="InterPro" id="IPR001406">
    <property type="entry name" value="PsdUridine_synth_TruA"/>
</dbReference>
<evidence type="ECO:0000259" key="8">
    <source>
        <dbReference type="Pfam" id="PF01416"/>
    </source>
</evidence>
<evidence type="ECO:0000256" key="5">
    <source>
        <dbReference type="PIRSR" id="PIRSR001430-1"/>
    </source>
</evidence>
<sequence length="251" mass="28298">MFRYCFTIEYDGSYYVGWQRQKNGISVQGVIEDALFALTKETVTVYGAGRTDSGVHALGQVAHVDLIREWCSERLCSAMNAHLRFMNAAVSIIDVKSVNRNFDARFSALRRHYLYRIIIRRSPLCLEKGRAWWVPKNLDYEAMHEAAQLLVGQHDFTTFRSVHCQAITPVRTLDSLTITSIGNIVEIKAVARSFLHHQIRSFVGSLKLVGEGKWTSDNLKRALDACDRKACGPVAPAEGLYFLHVEYPGSG</sequence>
<feature type="domain" description="Pseudouridine synthase I TruA alpha/beta" evidence="8">
    <location>
        <begin position="146"/>
        <end position="248"/>
    </location>
</feature>
<evidence type="ECO:0000256" key="4">
    <source>
        <dbReference type="HAMAP-Rule" id="MF_00171"/>
    </source>
</evidence>
<keyword evidence="2 4" id="KW-0819">tRNA processing</keyword>
<dbReference type="Proteomes" id="UP000010799">
    <property type="component" value="Chromosome"/>
</dbReference>
<dbReference type="HOGENOM" id="CLU_014673_0_2_5"/>
<protein>
    <recommendedName>
        <fullName evidence="4">tRNA pseudouridine synthase A</fullName>
        <ecNumber evidence="4">5.4.99.12</ecNumber>
    </recommendedName>
    <alternativeName>
        <fullName evidence="4">tRNA pseudouridine(38-40) synthase</fullName>
    </alternativeName>
    <alternativeName>
        <fullName evidence="4">tRNA pseudouridylate synthase I</fullName>
    </alternativeName>
    <alternativeName>
        <fullName evidence="4">tRNA-uridine isomerase I</fullName>
    </alternativeName>
</protein>
<dbReference type="GO" id="GO:0031119">
    <property type="term" value="P:tRNA pseudouridine synthesis"/>
    <property type="evidence" value="ECO:0007669"/>
    <property type="project" value="UniProtKB-UniRule"/>
</dbReference>
<dbReference type="Gene3D" id="3.30.70.580">
    <property type="entry name" value="Pseudouridine synthase I, catalytic domain, N-terminal subdomain"/>
    <property type="match status" value="1"/>
</dbReference>
<dbReference type="RefSeq" id="WP_015273747.1">
    <property type="nucleotide sequence ID" value="NC_019907.1"/>
</dbReference>
<evidence type="ECO:0000256" key="3">
    <source>
        <dbReference type="ARBA" id="ARBA00023235"/>
    </source>
</evidence>
<evidence type="ECO:0000256" key="1">
    <source>
        <dbReference type="ARBA" id="ARBA00009375"/>
    </source>
</evidence>